<comment type="similarity">
    <text evidence="1">Belongs to the prokaryotic/mitochondrial release factor family.</text>
</comment>
<dbReference type="Gene3D" id="3.30.160.20">
    <property type="match status" value="1"/>
</dbReference>
<gene>
    <name evidence="3" type="primary">prfA_1</name>
    <name evidence="3" type="ORF">LF1_19700</name>
</gene>
<feature type="domain" description="Prokaryotic-type class I peptide chain release factors" evidence="2">
    <location>
        <begin position="43"/>
        <end position="111"/>
    </location>
</feature>
<dbReference type="SUPFAM" id="SSF75620">
    <property type="entry name" value="Release factor"/>
    <property type="match status" value="1"/>
</dbReference>
<evidence type="ECO:0000256" key="1">
    <source>
        <dbReference type="ARBA" id="ARBA00010835"/>
    </source>
</evidence>
<evidence type="ECO:0000259" key="2">
    <source>
        <dbReference type="Pfam" id="PF00472"/>
    </source>
</evidence>
<reference evidence="3 4" key="1">
    <citation type="submission" date="2019-08" db="EMBL/GenBank/DDBJ databases">
        <title>Deep-cultivation of Planctomycetes and their phenomic and genomic characterization uncovers novel biology.</title>
        <authorList>
            <person name="Wiegand S."/>
            <person name="Jogler M."/>
            <person name="Boedeker C."/>
            <person name="Pinto D."/>
            <person name="Vollmers J."/>
            <person name="Rivas-Marin E."/>
            <person name="Kohn T."/>
            <person name="Peeters S.H."/>
            <person name="Heuer A."/>
            <person name="Rast P."/>
            <person name="Oberbeckmann S."/>
            <person name="Bunk B."/>
            <person name="Jeske O."/>
            <person name="Meyerdierks A."/>
            <person name="Storesund J.E."/>
            <person name="Kallscheuer N."/>
            <person name="Luecker S."/>
            <person name="Lage O.M."/>
            <person name="Pohl T."/>
            <person name="Merkel B.J."/>
            <person name="Hornburger P."/>
            <person name="Mueller R.-W."/>
            <person name="Bruemmer F."/>
            <person name="Labrenz M."/>
            <person name="Spormann A.M."/>
            <person name="Op Den Camp H."/>
            <person name="Overmann J."/>
            <person name="Amann R."/>
            <person name="Jetten M.S.M."/>
            <person name="Mascher T."/>
            <person name="Medema M.H."/>
            <person name="Devos D.P."/>
            <person name="Kaster A.-K."/>
            <person name="Ovreas L."/>
            <person name="Rohde M."/>
            <person name="Galperin M.Y."/>
            <person name="Jogler C."/>
        </authorList>
    </citation>
    <scope>NUCLEOTIDE SEQUENCE [LARGE SCALE GENOMIC DNA]</scope>
    <source>
        <strain evidence="3 4">LF1</strain>
    </source>
</reference>
<dbReference type="Proteomes" id="UP000322699">
    <property type="component" value="Unassembled WGS sequence"/>
</dbReference>
<comment type="caution">
    <text evidence="3">The sequence shown here is derived from an EMBL/GenBank/DDBJ whole genome shotgun (WGS) entry which is preliminary data.</text>
</comment>
<dbReference type="InterPro" id="IPR050057">
    <property type="entry name" value="Prokaryotic/Mito_RF"/>
</dbReference>
<dbReference type="InterPro" id="IPR045853">
    <property type="entry name" value="Pep_chain_release_fac_I_sf"/>
</dbReference>
<dbReference type="EMBL" id="VRLW01000001">
    <property type="protein sequence ID" value="KAA1259438.1"/>
    <property type="molecule type" value="Genomic_DNA"/>
</dbReference>
<evidence type="ECO:0000313" key="4">
    <source>
        <dbReference type="Proteomes" id="UP000322699"/>
    </source>
</evidence>
<dbReference type="GO" id="GO:0003747">
    <property type="term" value="F:translation release factor activity"/>
    <property type="evidence" value="ECO:0007669"/>
    <property type="project" value="InterPro"/>
</dbReference>
<dbReference type="PANTHER" id="PTHR43804:SF6">
    <property type="entry name" value="CLASS I PEPTIDE CHAIN RELEASE FACTOR"/>
    <property type="match status" value="1"/>
</dbReference>
<dbReference type="Pfam" id="PF00472">
    <property type="entry name" value="RF-1"/>
    <property type="match status" value="1"/>
</dbReference>
<evidence type="ECO:0000313" key="3">
    <source>
        <dbReference type="EMBL" id="KAA1259438.1"/>
    </source>
</evidence>
<keyword evidence="4" id="KW-1185">Reference proteome</keyword>
<organism evidence="3 4">
    <name type="scientific">Rubripirellula obstinata</name>
    <dbReference type="NCBI Taxonomy" id="406547"/>
    <lineage>
        <taxon>Bacteria</taxon>
        <taxon>Pseudomonadati</taxon>
        <taxon>Planctomycetota</taxon>
        <taxon>Planctomycetia</taxon>
        <taxon>Pirellulales</taxon>
        <taxon>Pirellulaceae</taxon>
        <taxon>Rubripirellula</taxon>
    </lineage>
</organism>
<sequence length="197" mass="21709">MTESDHSHRAIMPSIDALMPVVVVPSPHPAVESIEAILSQTQNRFQRRSGPGGQHRNKTSSGVFLLHEPTGVSVEATERRSQADNRIVAATRLRYRLAIQVRTQSTMTSATATDPVEQKFRDSYQGTRLKLNDANADKPAVLALLLNDLHATGGQPSLVAKHWSVSTSSILHLVKSQQDAFGWINSVRLHHGRKLLK</sequence>
<dbReference type="AlphaFoldDB" id="A0A5B1CE62"/>
<name>A0A5B1CE62_9BACT</name>
<dbReference type="RefSeq" id="WP_084422692.1">
    <property type="nucleotide sequence ID" value="NZ_LWSK01000056.1"/>
</dbReference>
<proteinExistence type="inferred from homology"/>
<dbReference type="InterPro" id="IPR000352">
    <property type="entry name" value="Pep_chain_release_fac_I"/>
</dbReference>
<protein>
    <submittedName>
        <fullName evidence="3">Peptide chain release factor 1</fullName>
    </submittedName>
</protein>
<dbReference type="PANTHER" id="PTHR43804">
    <property type="entry name" value="LD18447P"/>
    <property type="match status" value="1"/>
</dbReference>
<accession>A0A5B1CE62</accession>